<comment type="caution">
    <text evidence="1">The sequence shown here is derived from an EMBL/GenBank/DDBJ whole genome shotgun (WGS) entry which is preliminary data.</text>
</comment>
<protein>
    <submittedName>
        <fullName evidence="1">Uncharacterized protein</fullName>
    </submittedName>
</protein>
<sequence length="2319" mass="254431">MHRYSPAGGGNTSAGNVAGGGHPRETLRPEPLYSAASSFATSRRLLQLTPYKLKCDREPLNSRLGPAEFYPPTLNCAEESLSRDSCQIGYREIIDGVEESKEVILSLVASNNLWTKSNIIRYKESIRKRLRALNEALVRKRKAGQVYGVPLAGLLLAKPGCFPEQRTCSEDYRKKWIEDLSQRKKLHLLADHVPHGYRRRTLFEALIKHNVPMLRATWFIKVMYLNQIRPASIGMAAGGVDKSQTKRLDLWTKDFLEYAQSLLDEVFQNGGAATGSCGMSSQGGESAQGHSDAAELDMHAKWRYIMRLLQWHCAEGLLARSQVVDWALRQIQEKDSVDALELLLPVVLDSIDSICMSQTHVRIVVDMSLHWLRKLCSPSGALPKTNARPFLLHISNCLIELFRYLLVVVPDTFVSIDCFPLPHVVCSARNGLCLDSAQEEDISKNLEESKSSLIAAGSVSANDITVSDIKCLIDVHSVRKSLDSVLPQREVVIKETVALIQKRAATLAKVVSPDILRSNEGSVVQGLDNALISGDIVKAYSCLFDGNFCSQEQLLRSEAGVGGHDLPTLFSANVNASEFRAVQFLCEWATCSFRDNRKTPRTVDKKPIAGKDMSRVYMAVSILRLADKKGSILSTGSSSGHSSKSQACVVLNDSHLGVDIKRLNHRVVNEHMRSEYLLSGSKVSSASDCFLRADPLHDLIAAWIDHHELHKNQGFDRFLLLLTELVNEGLFRPDAYVRRLILDGILERKTSETDIKRAAKHRRILRHLPGPPFLSVDVSKDSDPLVLEAARQYQNERRLALIGVGGNRSYRKQRNNHRGSLDAALYSDARREPSAQVELEDAHDEGTLFGTVSDSKKQLEVRRLKQALCRLLQLPNSCLGQQVKTVENKANGGIKNLKRHSGSSSVDKWTATPGCEECIRKKRQKVNEEKGWASPGSLAISMEQEDTWWLKKGSKIVNVVKLEPPVKPPKQTIRGRPKTVRKTQSLAQLANPRIDGSQGASPLQASDNKVACPYHQFTLTGNSTVEPNDNSRISNGSDLRAIGAAIKHLRLVEKRTLSSWLVSVVHDLVGGENRSQGVQKDSGSIGLQYGSDGGSSVQWRLNEEHFITIVYVLDLSLDFRSILKLLLWLLPLAAISAGSFTAQSSRNTSGLVSMKENSSCDVSEATILSCLRRYENILTASNLLPHALSAGMQRASNVMSAMPGGRAVCSLLLGYVRDLLRKYGGFASVQTWEKDWRRTCDQRLGAELDALKAGDSEGGFNLIGLTNSGVGDDRDDPPPQKLSGRLSRVGASMKDIVQRGLNEVILQIISRDKDLSTSNSSNDVCTDRIEESHFSAQRVVSGLMDSIRQNGGGVPQADSILISAAVAAIVNHAATAAVNVFEASNIASNFVGPGSVVGPFVRCARRVMQIHVDCLRLLKEALGERHSRTLEAAVASEAFIIVSSALGLAPGRAPRAQFHMSPETPETTSAFATSDGSTSNSTALGRATTAAAAVACLVIFCVLQGIASLERVVMALRLKDGLEALHLPKHPLSNSNGISRTVVTGSTLKVDNVAEAHVYWFRVLIGDCRHVAGGLVADLLGDANIRAFARLQSLMPLTTVFSPMYAIFSAAIRRQQILYITTSSREDPILYTLVPALNDVFSHDPFRDVCFRNTRELHHLLSSAVGDSEYASLLDVQLISNISKAEALVPLCAKLFLHALLDRELPACLQIQDIDSWLHGQGDKSSPLHEKPKMEQLVKILDELQPATFHWQWVELRLLLNELVLIEKIEVQNMPAVEAVQAVAACSDVSQLSECENFFTLLVLTRLLVRPEAAPLYSEAVHCLGKALEESLIVHVKWILDGPDMLLGRKSLGQLLEAYANSKGYSVSTKHLKSWEPQHVQEQEKLACGEFQRKQAEAASPEEGEFSEEAFDLRKREPKEINVDTFVSEDAFNNFSQFATEKALADLVLPCLKRSSSDTCNGFAVGLVKQLSNLEQQITLLTRTYGKPNAVHNSVSEALTGKGQSSRRSGKSGLEGGSPGIGRKPLGSIAESSPLSAAALQNSMWLRLQFLLPLLPIIYSDRESTAQNMRLTLAPVLLRLLGTRIVQEAEEQFSLVHWKRSFSSKDFEWKAEAASASASALAEEGLFDRLLSCLHALLSGSWAVWLKPPSSGKSSTKHPREVPPFEKEAAERLQVELDHMQLPNSVRQRLQAAMPYFPPGLTPTVSAGPPQLHSAPVPSTQSGSSLYGMSISTIGTSQKQSPMLDNLIGKVKTPPFQERELELDPWTLLEDGTCSLGLGSGNVGGTSTETGNVRACPWLKGAVRVRRTNMTYVGAVDDT</sequence>
<evidence type="ECO:0000313" key="1">
    <source>
        <dbReference type="EMBL" id="KAJ7529617.1"/>
    </source>
</evidence>
<dbReference type="EMBL" id="CM055106">
    <property type="protein sequence ID" value="KAJ7529617.1"/>
    <property type="molecule type" value="Genomic_DNA"/>
</dbReference>
<gene>
    <name evidence="1" type="ORF">O6H91_15G058800</name>
</gene>
<organism evidence="1 2">
    <name type="scientific">Diphasiastrum complanatum</name>
    <name type="common">Issler's clubmoss</name>
    <name type="synonym">Lycopodium complanatum</name>
    <dbReference type="NCBI Taxonomy" id="34168"/>
    <lineage>
        <taxon>Eukaryota</taxon>
        <taxon>Viridiplantae</taxon>
        <taxon>Streptophyta</taxon>
        <taxon>Embryophyta</taxon>
        <taxon>Tracheophyta</taxon>
        <taxon>Lycopodiopsida</taxon>
        <taxon>Lycopodiales</taxon>
        <taxon>Lycopodiaceae</taxon>
        <taxon>Lycopodioideae</taxon>
        <taxon>Diphasiastrum</taxon>
    </lineage>
</organism>
<keyword evidence="2" id="KW-1185">Reference proteome</keyword>
<proteinExistence type="predicted"/>
<reference evidence="2" key="1">
    <citation type="journal article" date="2024" name="Proc. Natl. Acad. Sci. U.S.A.">
        <title>Extraordinary preservation of gene collinearity over three hundred million years revealed in homosporous lycophytes.</title>
        <authorList>
            <person name="Li C."/>
            <person name="Wickell D."/>
            <person name="Kuo L.Y."/>
            <person name="Chen X."/>
            <person name="Nie B."/>
            <person name="Liao X."/>
            <person name="Peng D."/>
            <person name="Ji J."/>
            <person name="Jenkins J."/>
            <person name="Williams M."/>
            <person name="Shu S."/>
            <person name="Plott C."/>
            <person name="Barry K."/>
            <person name="Rajasekar S."/>
            <person name="Grimwood J."/>
            <person name="Han X."/>
            <person name="Sun S."/>
            <person name="Hou Z."/>
            <person name="He W."/>
            <person name="Dai G."/>
            <person name="Sun C."/>
            <person name="Schmutz J."/>
            <person name="Leebens-Mack J.H."/>
            <person name="Li F.W."/>
            <person name="Wang L."/>
        </authorList>
    </citation>
    <scope>NUCLEOTIDE SEQUENCE [LARGE SCALE GENOMIC DNA]</scope>
    <source>
        <strain evidence="2">cv. PW_Plant_1</strain>
    </source>
</reference>
<accession>A0ACC2BIJ9</accession>
<name>A0ACC2BIJ9_DIPCM</name>
<dbReference type="Proteomes" id="UP001162992">
    <property type="component" value="Chromosome 15"/>
</dbReference>
<evidence type="ECO:0000313" key="2">
    <source>
        <dbReference type="Proteomes" id="UP001162992"/>
    </source>
</evidence>